<name>A0ACB5S5F5_9PEZI</name>
<gene>
    <name evidence="1" type="primary">g9759</name>
    <name evidence="1" type="ORF">NpPPO83_00009759</name>
</gene>
<dbReference type="Proteomes" id="UP001165186">
    <property type="component" value="Unassembled WGS sequence"/>
</dbReference>
<keyword evidence="2" id="KW-1185">Reference proteome</keyword>
<comment type="caution">
    <text evidence="1">The sequence shown here is derived from an EMBL/GenBank/DDBJ whole genome shotgun (WGS) entry which is preliminary data.</text>
</comment>
<sequence>MQGVLLHAIDGKGNDIYKRAAGTSALGPTSPPISFTNTIRLASCTKLVTTIAALQCVERGLLALDAPLDALLPELCSQPIITSYNAASSSAATAALTFAQRTKPLTLRHLLTHTSGVGYDTLQPALRAYRASRGEGGQTTTPSADIATTFGIPLLFEPGDGWAYGGGLNWAGVAVERALRADDGGGELEDCVRERVFGPLGLRDSTFRLERREGVRERLVEMALKGGGGAVYGVEGVEGLVPAEGAMVGLADPVAECLGGSGLYSSVPDFLALLRDLLAPEPKLLRKETVDQMFEPQMERGGKAQEMLAGNPWMYSSMTGGATQEGPEVNFGMGGLLIMSDLEGWGARTTGTLTWGGNGNLIWFANREARGGGGIAALFGGQVLPAGDADMQVLIKAFLQEVWRRSG</sequence>
<proteinExistence type="predicted"/>
<dbReference type="EMBL" id="BSXG01000042">
    <property type="protein sequence ID" value="GME27911.1"/>
    <property type="molecule type" value="Genomic_DNA"/>
</dbReference>
<accession>A0ACB5S5F5</accession>
<evidence type="ECO:0000313" key="2">
    <source>
        <dbReference type="Proteomes" id="UP001165186"/>
    </source>
</evidence>
<evidence type="ECO:0000313" key="1">
    <source>
        <dbReference type="EMBL" id="GME27911.1"/>
    </source>
</evidence>
<organism evidence="1 2">
    <name type="scientific">Neofusicoccum parvum</name>
    <dbReference type="NCBI Taxonomy" id="310453"/>
    <lineage>
        <taxon>Eukaryota</taxon>
        <taxon>Fungi</taxon>
        <taxon>Dikarya</taxon>
        <taxon>Ascomycota</taxon>
        <taxon>Pezizomycotina</taxon>
        <taxon>Dothideomycetes</taxon>
        <taxon>Dothideomycetes incertae sedis</taxon>
        <taxon>Botryosphaeriales</taxon>
        <taxon>Botryosphaeriaceae</taxon>
        <taxon>Neofusicoccum</taxon>
    </lineage>
</organism>
<protein>
    <submittedName>
        <fullName evidence="1">Uncharacterized protein</fullName>
    </submittedName>
</protein>
<reference evidence="1" key="1">
    <citation type="submission" date="2024-09" db="EMBL/GenBank/DDBJ databases">
        <title>Draft Genome Sequences of Neofusicoccum parvum.</title>
        <authorList>
            <person name="Ashida A."/>
            <person name="Camagna M."/>
            <person name="Tanaka A."/>
            <person name="Takemoto D."/>
        </authorList>
    </citation>
    <scope>NUCLEOTIDE SEQUENCE</scope>
    <source>
        <strain evidence="1">PPO83</strain>
    </source>
</reference>